<dbReference type="Pfam" id="PF00072">
    <property type="entry name" value="Response_reg"/>
    <property type="match status" value="1"/>
</dbReference>
<evidence type="ECO:0000256" key="16">
    <source>
        <dbReference type="SAM" id="Coils"/>
    </source>
</evidence>
<dbReference type="CDD" id="cd17546">
    <property type="entry name" value="REC_hyHK_CKI1_RcsC-like"/>
    <property type="match status" value="1"/>
</dbReference>
<evidence type="ECO:0000256" key="17">
    <source>
        <dbReference type="SAM" id="Phobius"/>
    </source>
</evidence>
<feature type="transmembrane region" description="Helical" evidence="17">
    <location>
        <begin position="244"/>
        <end position="265"/>
    </location>
</feature>
<evidence type="ECO:0000256" key="6">
    <source>
        <dbReference type="ARBA" id="ARBA00022679"/>
    </source>
</evidence>
<dbReference type="SMART" id="SM00304">
    <property type="entry name" value="HAMP"/>
    <property type="match status" value="1"/>
</dbReference>
<keyword evidence="16" id="KW-0175">Coiled coil</keyword>
<dbReference type="InterPro" id="IPR036097">
    <property type="entry name" value="HisK_dim/P_sf"/>
</dbReference>
<keyword evidence="13 17" id="KW-0472">Membrane</keyword>
<dbReference type="Pfam" id="PF01627">
    <property type="entry name" value="Hpt"/>
    <property type="match status" value="1"/>
</dbReference>
<evidence type="ECO:0000259" key="18">
    <source>
        <dbReference type="PROSITE" id="PS50109"/>
    </source>
</evidence>
<dbReference type="PRINTS" id="PR00344">
    <property type="entry name" value="BCTRLSENSOR"/>
</dbReference>
<evidence type="ECO:0000256" key="12">
    <source>
        <dbReference type="ARBA" id="ARBA00023012"/>
    </source>
</evidence>
<feature type="transmembrane region" description="Helical" evidence="17">
    <location>
        <begin position="286"/>
        <end position="306"/>
    </location>
</feature>
<dbReference type="PROSITE" id="PS50885">
    <property type="entry name" value="HAMP"/>
    <property type="match status" value="1"/>
</dbReference>
<name>A0A3P3QR31_9GAMM</name>
<dbReference type="SMART" id="SM00388">
    <property type="entry name" value="HisKA"/>
    <property type="match status" value="1"/>
</dbReference>
<evidence type="ECO:0000256" key="14">
    <source>
        <dbReference type="PROSITE-ProRule" id="PRU00110"/>
    </source>
</evidence>
<keyword evidence="9" id="KW-0418">Kinase</keyword>
<feature type="domain" description="Histidine kinase" evidence="18">
    <location>
        <begin position="414"/>
        <end position="632"/>
    </location>
</feature>
<dbReference type="InterPro" id="IPR003594">
    <property type="entry name" value="HATPase_dom"/>
</dbReference>
<dbReference type="Gene3D" id="1.20.120.160">
    <property type="entry name" value="HPT domain"/>
    <property type="match status" value="1"/>
</dbReference>
<dbReference type="FunFam" id="1.10.287.130:FF:000004">
    <property type="entry name" value="Ethylene receptor 1"/>
    <property type="match status" value="1"/>
</dbReference>
<evidence type="ECO:0000259" key="20">
    <source>
        <dbReference type="PROSITE" id="PS50885"/>
    </source>
</evidence>
<dbReference type="CDD" id="cd00088">
    <property type="entry name" value="HPT"/>
    <property type="match status" value="1"/>
</dbReference>
<keyword evidence="6" id="KW-0808">Transferase</keyword>
<dbReference type="RefSeq" id="WP_046518313.1">
    <property type="nucleotide sequence ID" value="NZ_LAVS01000001.1"/>
</dbReference>
<evidence type="ECO:0000256" key="15">
    <source>
        <dbReference type="PROSITE-ProRule" id="PRU00169"/>
    </source>
</evidence>
<dbReference type="InterPro" id="IPR005467">
    <property type="entry name" value="His_kinase_dom"/>
</dbReference>
<proteinExistence type="predicted"/>
<evidence type="ECO:0000256" key="13">
    <source>
        <dbReference type="ARBA" id="ARBA00023136"/>
    </source>
</evidence>
<evidence type="ECO:0000313" key="23">
    <source>
        <dbReference type="Proteomes" id="UP000276260"/>
    </source>
</evidence>
<feature type="coiled-coil region" evidence="16">
    <location>
        <begin position="373"/>
        <end position="407"/>
    </location>
</feature>
<evidence type="ECO:0000256" key="11">
    <source>
        <dbReference type="ARBA" id="ARBA00022989"/>
    </source>
</evidence>
<dbReference type="SUPFAM" id="SSF55874">
    <property type="entry name" value="ATPase domain of HSP90 chaperone/DNA topoisomerase II/histidine kinase"/>
    <property type="match status" value="1"/>
</dbReference>
<dbReference type="InterPro" id="IPR003661">
    <property type="entry name" value="HisK_dim/P_dom"/>
</dbReference>
<evidence type="ECO:0000256" key="5">
    <source>
        <dbReference type="ARBA" id="ARBA00022553"/>
    </source>
</evidence>
<keyword evidence="8" id="KW-0547">Nucleotide-binding</keyword>
<dbReference type="FunFam" id="3.30.565.10:FF:000010">
    <property type="entry name" value="Sensor histidine kinase RcsC"/>
    <property type="match status" value="1"/>
</dbReference>
<dbReference type="SMART" id="SM00387">
    <property type="entry name" value="HATPase_c"/>
    <property type="match status" value="1"/>
</dbReference>
<feature type="domain" description="Response regulatory" evidence="19">
    <location>
        <begin position="661"/>
        <end position="775"/>
    </location>
</feature>
<keyword evidence="23" id="KW-1185">Reference proteome</keyword>
<dbReference type="InterPro" id="IPR004358">
    <property type="entry name" value="Sig_transdc_His_kin-like_C"/>
</dbReference>
<dbReference type="PROSITE" id="PS50894">
    <property type="entry name" value="HPT"/>
    <property type="match status" value="1"/>
</dbReference>
<dbReference type="SUPFAM" id="SSF158472">
    <property type="entry name" value="HAMP domain-like"/>
    <property type="match status" value="1"/>
</dbReference>
<dbReference type="InterPro" id="IPR008207">
    <property type="entry name" value="Sig_transdc_His_kin_Hpt_dom"/>
</dbReference>
<dbReference type="Pfam" id="PF00672">
    <property type="entry name" value="HAMP"/>
    <property type="match status" value="1"/>
</dbReference>
<dbReference type="SUPFAM" id="SSF47384">
    <property type="entry name" value="Homodimeric domain of signal transducing histidine kinase"/>
    <property type="match status" value="1"/>
</dbReference>
<evidence type="ECO:0000313" key="22">
    <source>
        <dbReference type="EMBL" id="RRJ23647.1"/>
    </source>
</evidence>
<dbReference type="CDD" id="cd16922">
    <property type="entry name" value="HATPase_EvgS-ArcB-TorS-like"/>
    <property type="match status" value="1"/>
</dbReference>
<gene>
    <name evidence="22" type="ORF">EIK76_06210</name>
</gene>
<evidence type="ECO:0000256" key="10">
    <source>
        <dbReference type="ARBA" id="ARBA00022840"/>
    </source>
</evidence>
<evidence type="ECO:0000256" key="8">
    <source>
        <dbReference type="ARBA" id="ARBA00022741"/>
    </source>
</evidence>
<dbReference type="InterPro" id="IPR036641">
    <property type="entry name" value="HPT_dom_sf"/>
</dbReference>
<accession>A0A3P3QR31</accession>
<keyword evidence="7 17" id="KW-0812">Transmembrane</keyword>
<dbReference type="SUPFAM" id="SSF52172">
    <property type="entry name" value="CheY-like"/>
    <property type="match status" value="1"/>
</dbReference>
<evidence type="ECO:0000256" key="1">
    <source>
        <dbReference type="ARBA" id="ARBA00000085"/>
    </source>
</evidence>
<dbReference type="Proteomes" id="UP000276260">
    <property type="component" value="Unassembled WGS sequence"/>
</dbReference>
<dbReference type="CDD" id="cd06225">
    <property type="entry name" value="HAMP"/>
    <property type="match status" value="1"/>
</dbReference>
<dbReference type="Pfam" id="PF02518">
    <property type="entry name" value="HATPase_c"/>
    <property type="match status" value="1"/>
</dbReference>
<sequence>MRLRETLVVYMLPILVLPLLCLGYLSYHFSARYYEQQLFQQIKSELVQVQQDIRLALSSYQNSLLLLSSQALVEDFIRKEQQPEQTLLQQFERYRRQHPELSSIKFIRLNGDYLLTLPQQEKTKELSRFRNQYFSALQSMIDDNGFFLSSEQGSNQLNLYVAQKVYVSGQSSGDIKRLWGYIVFVIEPELFQHAIRRLGGEFRAPLVVSQAATITFSENALLMGSAFSPVSFTEIQASVDQQQFVPTLLLGQSMLVTGVSLAGPYQLIMGIQPALLTRSMAYKPMFIALICLLVCIGLPVWVYWVLARFVLTPIRELTGAKTAVGRGDLSTVLTVRKQDELGDMFAAFNVMVRQLRVYRERERAYQLQLEDKVAARTQDLAEANRQLEDANQQLIVAREVAEQANRLKSVFLANMSHEIRTPLTAIIGFSEQAIHENDPHRQLDYLSRVLRSGDHLLALINDILDLSKIEADKLELLTEQVSLLAMLDDVYQLTKQQAEQKGLHCVLELNYPLPQFIYTDTLRFRQVLLNLTSNAVKFTQKGKVVIHVSYQTPEEVLRIKIKDTGIGITSAELSKLFQPFVQADAAVTRNFGGSGLGLCISKKLMEQMQGDIQVDSVKGIGSCFEIVMSCEHQHISLIDYYQRPEQQAVPVEASTNYQKLKLLVAEDNPDNQLLIEVLLQKLGIQSVLVENGHKAVERVLLEHFDLVLMDMQMPEMGGEEATALIRHAGIETPIVALTANVMSEDQSRYLKAGCQAVLSKPIVQKAFLAVIQKFCQTGVGLDEQLENQLASDPVILQLKLDYKQALPAVLRDFQLWLTAENWSRIQYEAHSVKGSAGSMGYPQLTDLMSDLEQAARQSNVALITELINDFALLVRTEQITERESIDAAAGI</sequence>
<dbReference type="Gene3D" id="3.40.50.2300">
    <property type="match status" value="1"/>
</dbReference>
<feature type="modified residue" description="Phosphohistidine" evidence="14">
    <location>
        <position position="830"/>
    </location>
</feature>
<dbReference type="InterPro" id="IPR011006">
    <property type="entry name" value="CheY-like_superfamily"/>
</dbReference>
<keyword evidence="11 17" id="KW-1133">Transmembrane helix</keyword>
<evidence type="ECO:0000259" key="19">
    <source>
        <dbReference type="PROSITE" id="PS50110"/>
    </source>
</evidence>
<dbReference type="PANTHER" id="PTHR45339:SF1">
    <property type="entry name" value="HYBRID SIGNAL TRANSDUCTION HISTIDINE KINASE J"/>
    <property type="match status" value="1"/>
</dbReference>
<dbReference type="GO" id="GO:0005524">
    <property type="term" value="F:ATP binding"/>
    <property type="evidence" value="ECO:0007669"/>
    <property type="project" value="UniProtKB-KW"/>
</dbReference>
<protein>
    <recommendedName>
        <fullName evidence="3">histidine kinase</fullName>
        <ecNumber evidence="3">2.7.13.3</ecNumber>
    </recommendedName>
</protein>
<dbReference type="PROSITE" id="PS50110">
    <property type="entry name" value="RESPONSE_REGULATORY"/>
    <property type="match status" value="1"/>
</dbReference>
<keyword evidence="12" id="KW-0902">Two-component regulatory system</keyword>
<dbReference type="SMART" id="SM00448">
    <property type="entry name" value="REC"/>
    <property type="match status" value="1"/>
</dbReference>
<dbReference type="AlphaFoldDB" id="A0A3P3QR31"/>
<dbReference type="PANTHER" id="PTHR45339">
    <property type="entry name" value="HYBRID SIGNAL TRANSDUCTION HISTIDINE KINASE J"/>
    <property type="match status" value="1"/>
</dbReference>
<dbReference type="Pfam" id="PF00512">
    <property type="entry name" value="HisKA"/>
    <property type="match status" value="1"/>
</dbReference>
<evidence type="ECO:0000256" key="4">
    <source>
        <dbReference type="ARBA" id="ARBA00022475"/>
    </source>
</evidence>
<evidence type="ECO:0000256" key="3">
    <source>
        <dbReference type="ARBA" id="ARBA00012438"/>
    </source>
</evidence>
<evidence type="ECO:0000256" key="9">
    <source>
        <dbReference type="ARBA" id="ARBA00022777"/>
    </source>
</evidence>
<dbReference type="Gene3D" id="3.30.565.10">
    <property type="entry name" value="Histidine kinase-like ATPase, C-terminal domain"/>
    <property type="match status" value="1"/>
</dbReference>
<dbReference type="GO" id="GO:0005886">
    <property type="term" value="C:plasma membrane"/>
    <property type="evidence" value="ECO:0007669"/>
    <property type="project" value="UniProtKB-SubCell"/>
</dbReference>
<dbReference type="InterPro" id="IPR001789">
    <property type="entry name" value="Sig_transdc_resp-reg_receiver"/>
</dbReference>
<dbReference type="SUPFAM" id="SSF47226">
    <property type="entry name" value="Histidine-containing phosphotransfer domain, HPT domain"/>
    <property type="match status" value="1"/>
</dbReference>
<keyword evidence="5 15" id="KW-0597">Phosphoprotein</keyword>
<feature type="modified residue" description="4-aspartylphosphate" evidence="15">
    <location>
        <position position="710"/>
    </location>
</feature>
<dbReference type="GO" id="GO:0000155">
    <property type="term" value="F:phosphorelay sensor kinase activity"/>
    <property type="evidence" value="ECO:0007669"/>
    <property type="project" value="InterPro"/>
</dbReference>
<comment type="subcellular location">
    <subcellularLocation>
        <location evidence="2">Cell membrane</location>
        <topology evidence="2">Multi-pass membrane protein</topology>
    </subcellularLocation>
</comment>
<comment type="caution">
    <text evidence="22">The sequence shown here is derived from an EMBL/GenBank/DDBJ whole genome shotgun (WGS) entry which is preliminary data.</text>
</comment>
<reference evidence="22 23" key="1">
    <citation type="submission" date="2018-11" db="EMBL/GenBank/DDBJ databases">
        <title>Draft genome analysis of Rheinheimera mesophila isolated from an industrial waste site.</title>
        <authorList>
            <person name="Yu Q."/>
            <person name="Qi Y."/>
            <person name="Zhang H."/>
            <person name="Lu Y."/>
            <person name="Pu J."/>
        </authorList>
    </citation>
    <scope>NUCLEOTIDE SEQUENCE [LARGE SCALE GENOMIC DNA]</scope>
    <source>
        <strain evidence="22 23">IITR13</strain>
    </source>
</reference>
<dbReference type="OrthoDB" id="5563233at2"/>
<dbReference type="Gene3D" id="6.10.340.10">
    <property type="match status" value="1"/>
</dbReference>
<dbReference type="InterPro" id="IPR036890">
    <property type="entry name" value="HATPase_C_sf"/>
</dbReference>
<organism evidence="22 23">
    <name type="scientific">Rheinheimera mesophila</name>
    <dbReference type="NCBI Taxonomy" id="1547515"/>
    <lineage>
        <taxon>Bacteria</taxon>
        <taxon>Pseudomonadati</taxon>
        <taxon>Pseudomonadota</taxon>
        <taxon>Gammaproteobacteria</taxon>
        <taxon>Chromatiales</taxon>
        <taxon>Chromatiaceae</taxon>
        <taxon>Rheinheimera</taxon>
    </lineage>
</organism>
<dbReference type="CDD" id="cd00082">
    <property type="entry name" value="HisKA"/>
    <property type="match status" value="1"/>
</dbReference>
<comment type="catalytic activity">
    <reaction evidence="1">
        <text>ATP + protein L-histidine = ADP + protein N-phospho-L-histidine.</text>
        <dbReference type="EC" id="2.7.13.3"/>
    </reaction>
</comment>
<evidence type="ECO:0000256" key="2">
    <source>
        <dbReference type="ARBA" id="ARBA00004651"/>
    </source>
</evidence>
<evidence type="ECO:0000259" key="21">
    <source>
        <dbReference type="PROSITE" id="PS50894"/>
    </source>
</evidence>
<dbReference type="InterPro" id="IPR003660">
    <property type="entry name" value="HAMP_dom"/>
</dbReference>
<dbReference type="PROSITE" id="PS50109">
    <property type="entry name" value="HIS_KIN"/>
    <property type="match status" value="1"/>
</dbReference>
<dbReference type="EC" id="2.7.13.3" evidence="3"/>
<keyword evidence="10" id="KW-0067">ATP-binding</keyword>
<evidence type="ECO:0000256" key="7">
    <source>
        <dbReference type="ARBA" id="ARBA00022692"/>
    </source>
</evidence>
<dbReference type="EMBL" id="RRCF01000001">
    <property type="protein sequence ID" value="RRJ23647.1"/>
    <property type="molecule type" value="Genomic_DNA"/>
</dbReference>
<keyword evidence="4" id="KW-1003">Cell membrane</keyword>
<feature type="transmembrane region" description="Helical" evidence="17">
    <location>
        <begin position="7"/>
        <end position="27"/>
    </location>
</feature>
<feature type="domain" description="HPt" evidence="21">
    <location>
        <begin position="791"/>
        <end position="888"/>
    </location>
</feature>
<dbReference type="Gene3D" id="1.10.287.130">
    <property type="match status" value="1"/>
</dbReference>
<feature type="domain" description="HAMP" evidence="20">
    <location>
        <begin position="308"/>
        <end position="360"/>
    </location>
</feature>